<reference evidence="1 2" key="1">
    <citation type="submission" date="2019-03" db="EMBL/GenBank/DDBJ databases">
        <title>The complete genome sequence of Swingsia samuiensis NBRC107927(T).</title>
        <authorList>
            <person name="Chua K.-O."/>
            <person name="Chan K.-G."/>
            <person name="See-Too W.-S."/>
        </authorList>
    </citation>
    <scope>NUCLEOTIDE SEQUENCE [LARGE SCALE GENOMIC DNA]</scope>
    <source>
        <strain evidence="1 2">AH83</strain>
    </source>
</reference>
<dbReference type="RefSeq" id="WP_141462463.1">
    <property type="nucleotide sequence ID" value="NZ_CP038141.1"/>
</dbReference>
<dbReference type="CDD" id="cd01301">
    <property type="entry name" value="rDP_like"/>
    <property type="match status" value="1"/>
</dbReference>
<accession>A0A4Y6UP02</accession>
<dbReference type="SUPFAM" id="SSF51556">
    <property type="entry name" value="Metallo-dependent hydrolases"/>
    <property type="match status" value="1"/>
</dbReference>
<dbReference type="InterPro" id="IPR008257">
    <property type="entry name" value="Pept_M19"/>
</dbReference>
<evidence type="ECO:0000313" key="1">
    <source>
        <dbReference type="EMBL" id="QDH18081.1"/>
    </source>
</evidence>
<dbReference type="GO" id="GO:0006508">
    <property type="term" value="P:proteolysis"/>
    <property type="evidence" value="ECO:0007669"/>
    <property type="project" value="InterPro"/>
</dbReference>
<keyword evidence="2" id="KW-1185">Reference proteome</keyword>
<name>A0A4Y6UP02_9PROT</name>
<dbReference type="KEGG" id="ssam:E3D00_09720"/>
<gene>
    <name evidence="1" type="ORF">E3D00_09720</name>
</gene>
<dbReference type="GO" id="GO:0070573">
    <property type="term" value="F:metallodipeptidase activity"/>
    <property type="evidence" value="ECO:0007669"/>
    <property type="project" value="InterPro"/>
</dbReference>
<dbReference type="Gene3D" id="3.20.20.140">
    <property type="entry name" value="Metal-dependent hydrolases"/>
    <property type="match status" value="2"/>
</dbReference>
<dbReference type="PROSITE" id="PS51365">
    <property type="entry name" value="RENAL_DIPEPTIDASE_2"/>
    <property type="match status" value="1"/>
</dbReference>
<sequence length="333" mass="36241">MIDLHDTLLTFDTHIDIPWPDQNDAWTENTSRKFDTLKAHKGGLKAVCLAAYIPQGSRDENGHEEAWQRVQAMLDVITRLNGKKADIQAKVCHGSKDIKKAVEAGSIAIVPAIENGYALGDKPERIEFLAQKYGVRYMTLTHNGHNLLADAAIARSDLNDASTLHGGLSALGKKTIQIMNKHGVLVDVSHAAKSTMMQASEISEVPIFASHSCVRTLCDHPRNLDDEQLDRLKETGGLIQITAMSPFLRKGGGATTTDLAQHVAYVADRIGVEHVGVSSDFDGGGGIEGWQSALETPNVTLALEKIGFNKDDISKIWGGNMLKLLNKSEEMKV</sequence>
<dbReference type="EMBL" id="CP038141">
    <property type="protein sequence ID" value="QDH18081.1"/>
    <property type="molecule type" value="Genomic_DNA"/>
</dbReference>
<evidence type="ECO:0000313" key="2">
    <source>
        <dbReference type="Proteomes" id="UP000316313"/>
    </source>
</evidence>
<dbReference type="OrthoDB" id="9804920at2"/>
<dbReference type="AlphaFoldDB" id="A0A4Y6UP02"/>
<protein>
    <submittedName>
        <fullName evidence="1">Membrane dipeptidase</fullName>
    </submittedName>
</protein>
<dbReference type="PANTHER" id="PTHR10443:SF12">
    <property type="entry name" value="DIPEPTIDASE"/>
    <property type="match status" value="1"/>
</dbReference>
<dbReference type="Pfam" id="PF01244">
    <property type="entry name" value="Peptidase_M19"/>
    <property type="match status" value="1"/>
</dbReference>
<proteinExistence type="predicted"/>
<dbReference type="InterPro" id="IPR032466">
    <property type="entry name" value="Metal_Hydrolase"/>
</dbReference>
<organism evidence="1 2">
    <name type="scientific">Swingsia samuiensis</name>
    <dbReference type="NCBI Taxonomy" id="1293412"/>
    <lineage>
        <taxon>Bacteria</taxon>
        <taxon>Pseudomonadati</taxon>
        <taxon>Pseudomonadota</taxon>
        <taxon>Alphaproteobacteria</taxon>
        <taxon>Acetobacterales</taxon>
        <taxon>Acetobacteraceae</taxon>
        <taxon>Swingsia</taxon>
    </lineage>
</organism>
<dbReference type="PANTHER" id="PTHR10443">
    <property type="entry name" value="MICROSOMAL DIPEPTIDASE"/>
    <property type="match status" value="1"/>
</dbReference>
<dbReference type="Proteomes" id="UP000316313">
    <property type="component" value="Chromosome"/>
</dbReference>